<sequence>MSVQTDGKEQLASQRKKGRSFHRRSRNGCLECKKRHIRCDETTPRCVVCTTARRKCSYQSHIRSFTSPGTAHPGELILTFQGNEVGCANSRGDAAECRAQVPQLGPMQINMMHLQLFHHFNISTFDAVWSPGPDLGIHKRIIMKHATSNPVLAHEVLALSARHLSIIRTDGDKLYYRQAMELQCQAISMFNILSPQDMAENWVPTFIFSHILGVHTLCDVLAYRNSESDAVLDKFVSYCHLHRGVLQIAQGGWCELLDSELGPLLRLPEGSFTPQGAGHNFEQLLHTLSLTKLRRRHKEACRRAIYHLRDIIGNKDAVGGCGASLLRWILLVPAEFVSLLEMRRQEALAILACYVGMLRLAEGIWLIGDSWQYLLHSIMACLDSEWAPVVTREQPALRSTNRDEGVGRKCF</sequence>
<gene>
    <name evidence="4" type="ORF">EDB81DRAFT_830686</name>
</gene>
<evidence type="ECO:0000259" key="3">
    <source>
        <dbReference type="PROSITE" id="PS50048"/>
    </source>
</evidence>
<dbReference type="PANTHER" id="PTHR47784">
    <property type="entry name" value="STEROL UPTAKE CONTROL PROTEIN 2"/>
    <property type="match status" value="1"/>
</dbReference>
<dbReference type="GO" id="GO:0008270">
    <property type="term" value="F:zinc ion binding"/>
    <property type="evidence" value="ECO:0007669"/>
    <property type="project" value="InterPro"/>
</dbReference>
<dbReference type="InterPro" id="IPR036864">
    <property type="entry name" value="Zn2-C6_fun-type_DNA-bd_sf"/>
</dbReference>
<evidence type="ECO:0000256" key="1">
    <source>
        <dbReference type="ARBA" id="ARBA00023242"/>
    </source>
</evidence>
<dbReference type="SUPFAM" id="SSF57701">
    <property type="entry name" value="Zn2/Cys6 DNA-binding domain"/>
    <property type="match status" value="1"/>
</dbReference>
<dbReference type="AlphaFoldDB" id="A0A9P9D2B5"/>
<dbReference type="InterPro" id="IPR001138">
    <property type="entry name" value="Zn2Cys6_DnaBD"/>
</dbReference>
<feature type="domain" description="Zn(2)-C6 fungal-type" evidence="3">
    <location>
        <begin position="28"/>
        <end position="58"/>
    </location>
</feature>
<name>A0A9P9D2B5_9HYPO</name>
<evidence type="ECO:0000313" key="4">
    <source>
        <dbReference type="EMBL" id="KAH7111202.1"/>
    </source>
</evidence>
<dbReference type="PROSITE" id="PS50048">
    <property type="entry name" value="ZN2_CY6_FUNGAL_2"/>
    <property type="match status" value="1"/>
</dbReference>
<dbReference type="SMART" id="SM00066">
    <property type="entry name" value="GAL4"/>
    <property type="match status" value="1"/>
</dbReference>
<proteinExistence type="predicted"/>
<dbReference type="OrthoDB" id="5350673at2759"/>
<organism evidence="4 5">
    <name type="scientific">Dactylonectria macrodidyma</name>
    <dbReference type="NCBI Taxonomy" id="307937"/>
    <lineage>
        <taxon>Eukaryota</taxon>
        <taxon>Fungi</taxon>
        <taxon>Dikarya</taxon>
        <taxon>Ascomycota</taxon>
        <taxon>Pezizomycotina</taxon>
        <taxon>Sordariomycetes</taxon>
        <taxon>Hypocreomycetidae</taxon>
        <taxon>Hypocreales</taxon>
        <taxon>Nectriaceae</taxon>
        <taxon>Dactylonectria</taxon>
    </lineage>
</organism>
<dbReference type="PANTHER" id="PTHR47784:SF4">
    <property type="entry name" value="ZN(II)2CYS6 TRANSCRIPTION FACTOR (EUROFUNG)"/>
    <property type="match status" value="1"/>
</dbReference>
<dbReference type="Gene3D" id="4.10.240.10">
    <property type="entry name" value="Zn(2)-C6 fungal-type DNA-binding domain"/>
    <property type="match status" value="1"/>
</dbReference>
<accession>A0A9P9D2B5</accession>
<dbReference type="EMBL" id="JAGMUV010000042">
    <property type="protein sequence ID" value="KAH7111202.1"/>
    <property type="molecule type" value="Genomic_DNA"/>
</dbReference>
<keyword evidence="5" id="KW-1185">Reference proteome</keyword>
<dbReference type="CDD" id="cd00067">
    <property type="entry name" value="GAL4"/>
    <property type="match status" value="1"/>
</dbReference>
<keyword evidence="1" id="KW-0539">Nucleus</keyword>
<reference evidence="4" key="1">
    <citation type="journal article" date="2021" name="Nat. Commun.">
        <title>Genetic determinants of endophytism in the Arabidopsis root mycobiome.</title>
        <authorList>
            <person name="Mesny F."/>
            <person name="Miyauchi S."/>
            <person name="Thiergart T."/>
            <person name="Pickel B."/>
            <person name="Atanasova L."/>
            <person name="Karlsson M."/>
            <person name="Huettel B."/>
            <person name="Barry K.W."/>
            <person name="Haridas S."/>
            <person name="Chen C."/>
            <person name="Bauer D."/>
            <person name="Andreopoulos W."/>
            <person name="Pangilinan J."/>
            <person name="LaButti K."/>
            <person name="Riley R."/>
            <person name="Lipzen A."/>
            <person name="Clum A."/>
            <person name="Drula E."/>
            <person name="Henrissat B."/>
            <person name="Kohler A."/>
            <person name="Grigoriev I.V."/>
            <person name="Martin F.M."/>
            <person name="Hacquard S."/>
        </authorList>
    </citation>
    <scope>NUCLEOTIDE SEQUENCE</scope>
    <source>
        <strain evidence="4">MPI-CAGE-AT-0147</strain>
    </source>
</reference>
<dbReference type="Pfam" id="PF00172">
    <property type="entry name" value="Zn_clus"/>
    <property type="match status" value="1"/>
</dbReference>
<evidence type="ECO:0000256" key="2">
    <source>
        <dbReference type="SAM" id="MobiDB-lite"/>
    </source>
</evidence>
<protein>
    <recommendedName>
        <fullName evidence="3">Zn(2)-C6 fungal-type domain-containing protein</fullName>
    </recommendedName>
</protein>
<dbReference type="InterPro" id="IPR053157">
    <property type="entry name" value="Sterol_Uptake_Regulator"/>
</dbReference>
<feature type="region of interest" description="Disordered" evidence="2">
    <location>
        <begin position="1"/>
        <end position="20"/>
    </location>
</feature>
<evidence type="ECO:0000313" key="5">
    <source>
        <dbReference type="Proteomes" id="UP000738349"/>
    </source>
</evidence>
<comment type="caution">
    <text evidence="4">The sequence shown here is derived from an EMBL/GenBank/DDBJ whole genome shotgun (WGS) entry which is preliminary data.</text>
</comment>
<dbReference type="Proteomes" id="UP000738349">
    <property type="component" value="Unassembled WGS sequence"/>
</dbReference>
<dbReference type="GO" id="GO:0001228">
    <property type="term" value="F:DNA-binding transcription activator activity, RNA polymerase II-specific"/>
    <property type="evidence" value="ECO:0007669"/>
    <property type="project" value="TreeGrafter"/>
</dbReference>
<dbReference type="PROSITE" id="PS00463">
    <property type="entry name" value="ZN2_CY6_FUNGAL_1"/>
    <property type="match status" value="1"/>
</dbReference>